<organism evidence="2 3">
    <name type="scientific">Cylindrospermopsis curvispora GIHE-G1</name>
    <dbReference type="NCBI Taxonomy" id="2666332"/>
    <lineage>
        <taxon>Bacteria</taxon>
        <taxon>Bacillati</taxon>
        <taxon>Cyanobacteriota</taxon>
        <taxon>Cyanophyceae</taxon>
        <taxon>Nostocales</taxon>
        <taxon>Aphanizomenonaceae</taxon>
        <taxon>Cylindrospermopsis</taxon>
    </lineage>
</organism>
<dbReference type="Proteomes" id="UP000516013">
    <property type="component" value="Chromosome"/>
</dbReference>
<proteinExistence type="predicted"/>
<evidence type="ECO:0000313" key="3">
    <source>
        <dbReference type="Proteomes" id="UP000516013"/>
    </source>
</evidence>
<dbReference type="AlphaFoldDB" id="A0A7H0F512"/>
<protein>
    <submittedName>
        <fullName evidence="2">S-layer homology domain-containing protein</fullName>
    </submittedName>
</protein>
<reference evidence="2 3" key="1">
    <citation type="submission" date="2020-08" db="EMBL/GenBank/DDBJ databases">
        <title>Complete genome sequence of Raphidiopsis curvispora isolated from drinking water reservoir in South Korea.</title>
        <authorList>
            <person name="Jeong J."/>
        </authorList>
    </citation>
    <scope>NUCLEOTIDE SEQUENCE [LARGE SCALE GENOMIC DNA]</scope>
    <source>
        <strain evidence="2 3">GIHE-G1</strain>
    </source>
</reference>
<evidence type="ECO:0000313" key="2">
    <source>
        <dbReference type="EMBL" id="QNP31128.1"/>
    </source>
</evidence>
<dbReference type="PANTHER" id="PTHR43308:SF5">
    <property type="entry name" value="S-LAYER PROTEIN _ PEPTIDOGLYCAN ENDO-BETA-N-ACETYLGLUCOSAMINIDASE"/>
    <property type="match status" value="1"/>
</dbReference>
<dbReference type="InterPro" id="IPR051465">
    <property type="entry name" value="Cell_Envelope_Struct_Comp"/>
</dbReference>
<feature type="domain" description="SLH" evidence="1">
    <location>
        <begin position="265"/>
        <end position="328"/>
    </location>
</feature>
<gene>
    <name evidence="2" type="ORF">IAR63_05055</name>
</gene>
<accession>A0A7H0F512</accession>
<feature type="domain" description="SLH" evidence="1">
    <location>
        <begin position="329"/>
        <end position="388"/>
    </location>
</feature>
<sequence>MLPIQNWAIQSLATAATHRQLLAQESVPIEIPTPQPVRGKKSGFTLYIWQPNGTISPVIARISLKAKYGEKYLQERFLGDYQYKIKQKAKFENGFKWGDRIVVRLYDTQNQLIGYTEFACLPNHTTVNLILPANSPPNPLVRVFYGVDSDEDGIVDPDTTMSYDYFTAIRNQKVTFLSSPPEIDLNPYQAAGFAKVAQPSTYPRSFTEGQFALVSKTISINDSQLAKALLSPPGSLVQLTQLSESAYQLNNLLAKYREVGVAKGIRVRFSDLPQNYWAKDYIEELAAMEVIDGYPDGTFRPHAPITRAQLATLLPKIFSKAKMGGKITFGDIPKNHWAYNAIQETYQMGILTPSANRKFRPDQKLTRLDVLTTIAKALNYKFTGSTKDILSIYQDASTIRSQHRGLIAALTKNSVVVNYPNIRLLNTRKLVTRAEVCALLYRAMVSQGNVPDFSSVYTVRSNIK</sequence>
<name>A0A7H0F512_9CYAN</name>
<dbReference type="Pfam" id="PF00395">
    <property type="entry name" value="SLH"/>
    <property type="match status" value="2"/>
</dbReference>
<dbReference type="InterPro" id="IPR001119">
    <property type="entry name" value="SLH_dom"/>
</dbReference>
<keyword evidence="3" id="KW-1185">Reference proteome</keyword>
<dbReference type="KEGG" id="ccur:IAR63_05055"/>
<evidence type="ECO:0000259" key="1">
    <source>
        <dbReference type="PROSITE" id="PS51272"/>
    </source>
</evidence>
<feature type="domain" description="SLH" evidence="1">
    <location>
        <begin position="390"/>
        <end position="454"/>
    </location>
</feature>
<dbReference type="PROSITE" id="PS51272">
    <property type="entry name" value="SLH"/>
    <property type="match status" value="3"/>
</dbReference>
<dbReference type="PANTHER" id="PTHR43308">
    <property type="entry name" value="OUTER MEMBRANE PROTEIN ALPHA-RELATED"/>
    <property type="match status" value="1"/>
</dbReference>
<dbReference type="EMBL" id="CP060822">
    <property type="protein sequence ID" value="QNP31128.1"/>
    <property type="molecule type" value="Genomic_DNA"/>
</dbReference>